<gene>
    <name evidence="2" type="ORF">SDC9_187623</name>
</gene>
<organism evidence="2">
    <name type="scientific">bioreactor metagenome</name>
    <dbReference type="NCBI Taxonomy" id="1076179"/>
    <lineage>
        <taxon>unclassified sequences</taxon>
        <taxon>metagenomes</taxon>
        <taxon>ecological metagenomes</taxon>
    </lineage>
</organism>
<protein>
    <submittedName>
        <fullName evidence="2">Uncharacterized protein</fullName>
    </submittedName>
</protein>
<sequence length="36" mass="4117">MENITREDLMKIVSSDIEAAGKDYDEEKEKEAKDGK</sequence>
<feature type="compositionally biased region" description="Basic and acidic residues" evidence="1">
    <location>
        <begin position="19"/>
        <end position="36"/>
    </location>
</feature>
<accession>A0A645HM23</accession>
<evidence type="ECO:0000313" key="2">
    <source>
        <dbReference type="EMBL" id="MPN40088.1"/>
    </source>
</evidence>
<dbReference type="AlphaFoldDB" id="A0A645HM23"/>
<reference evidence="2" key="1">
    <citation type="submission" date="2019-08" db="EMBL/GenBank/DDBJ databases">
        <authorList>
            <person name="Kucharzyk K."/>
            <person name="Murdoch R.W."/>
            <person name="Higgins S."/>
            <person name="Loffler F."/>
        </authorList>
    </citation>
    <scope>NUCLEOTIDE SEQUENCE</scope>
</reference>
<dbReference type="EMBL" id="VSSQ01096285">
    <property type="protein sequence ID" value="MPN40088.1"/>
    <property type="molecule type" value="Genomic_DNA"/>
</dbReference>
<comment type="caution">
    <text evidence="2">The sequence shown here is derived from an EMBL/GenBank/DDBJ whole genome shotgun (WGS) entry which is preliminary data.</text>
</comment>
<proteinExistence type="predicted"/>
<name>A0A645HM23_9ZZZZ</name>
<evidence type="ECO:0000256" key="1">
    <source>
        <dbReference type="SAM" id="MobiDB-lite"/>
    </source>
</evidence>
<feature type="region of interest" description="Disordered" evidence="1">
    <location>
        <begin position="16"/>
        <end position="36"/>
    </location>
</feature>